<organism evidence="8">
    <name type="scientific">Lepeophtheirus salmonis</name>
    <name type="common">Salmon louse</name>
    <name type="synonym">Caligus salmonis</name>
    <dbReference type="NCBI Taxonomy" id="72036"/>
    <lineage>
        <taxon>Eukaryota</taxon>
        <taxon>Metazoa</taxon>
        <taxon>Ecdysozoa</taxon>
        <taxon>Arthropoda</taxon>
        <taxon>Crustacea</taxon>
        <taxon>Multicrustacea</taxon>
        <taxon>Hexanauplia</taxon>
        <taxon>Copepoda</taxon>
        <taxon>Siphonostomatoida</taxon>
        <taxon>Caligidae</taxon>
        <taxon>Lepeophtheirus</taxon>
    </lineage>
</organism>
<evidence type="ECO:0000313" key="8">
    <source>
        <dbReference type="EMBL" id="CDW26925.1"/>
    </source>
</evidence>
<reference evidence="8" key="1">
    <citation type="submission" date="2014-05" db="EMBL/GenBank/DDBJ databases">
        <authorList>
            <person name="Chronopoulou M."/>
        </authorList>
    </citation>
    <scope>NUCLEOTIDE SEQUENCE</scope>
    <source>
        <tissue evidence="8">Whole organism</tissue>
    </source>
</reference>
<dbReference type="EMBL" id="HACA01009564">
    <property type="protein sequence ID" value="CDW26925.1"/>
    <property type="molecule type" value="Transcribed_RNA"/>
</dbReference>
<name>A0A0K2TM74_LEPSM</name>
<keyword evidence="6" id="KW-0732">Signal</keyword>
<keyword evidence="5" id="KW-0443">Lipid metabolism</keyword>
<dbReference type="GO" id="GO:0006644">
    <property type="term" value="P:phospholipid metabolic process"/>
    <property type="evidence" value="ECO:0007669"/>
    <property type="project" value="InterPro"/>
</dbReference>
<dbReference type="InterPro" id="IPR033113">
    <property type="entry name" value="PLA2_histidine"/>
</dbReference>
<dbReference type="InterPro" id="IPR036444">
    <property type="entry name" value="PLipase_A2_dom_sf"/>
</dbReference>
<dbReference type="GO" id="GO:0050482">
    <property type="term" value="P:arachidonate secretion"/>
    <property type="evidence" value="ECO:0007669"/>
    <property type="project" value="InterPro"/>
</dbReference>
<dbReference type="InterPro" id="IPR016090">
    <property type="entry name" value="PLA2-like_dom"/>
</dbReference>
<protein>
    <recommendedName>
        <fullName evidence="7">Phospholipase A2-like central domain-containing protein</fullName>
    </recommendedName>
</protein>
<keyword evidence="3" id="KW-0964">Secreted</keyword>
<dbReference type="AlphaFoldDB" id="A0A0K2TM74"/>
<evidence type="ECO:0000256" key="3">
    <source>
        <dbReference type="ARBA" id="ARBA00022525"/>
    </source>
</evidence>
<comment type="subcellular location">
    <subcellularLocation>
        <location evidence="2">Secreted</location>
    </subcellularLocation>
</comment>
<comment type="cofactor">
    <cofactor evidence="1">
        <name>Ca(2+)</name>
        <dbReference type="ChEBI" id="CHEBI:29108"/>
    </cofactor>
</comment>
<dbReference type="GO" id="GO:0004623">
    <property type="term" value="F:phospholipase A2 activity"/>
    <property type="evidence" value="ECO:0007669"/>
    <property type="project" value="InterPro"/>
</dbReference>
<sequence>MMNSSQFSLLCFFLFFYTFPKQATSSSSPYGIFPGTYWCGLGNSAPDKARLGISPFVDRCCRIHDQCPLWILKLESRYGLFNSRFHTVSHCHCDEAFRNCLQMEGSETAIMVGEMFFNQLASPCFVLENGQVCEERTWWGYCKKYSQTKVGKWKNHIPFERTT</sequence>
<evidence type="ECO:0000259" key="7">
    <source>
        <dbReference type="SMART" id="SM00085"/>
    </source>
</evidence>
<feature type="domain" description="Phospholipase A2-like central" evidence="7">
    <location>
        <begin position="12"/>
        <end position="142"/>
    </location>
</feature>
<dbReference type="PANTHER" id="PTHR12253">
    <property type="entry name" value="RH14732P"/>
    <property type="match status" value="1"/>
</dbReference>
<dbReference type="SMART" id="SM00085">
    <property type="entry name" value="PA2c"/>
    <property type="match status" value="1"/>
</dbReference>
<dbReference type="SUPFAM" id="SSF48619">
    <property type="entry name" value="Phospholipase A2, PLA2"/>
    <property type="match status" value="1"/>
</dbReference>
<feature type="signal peptide" evidence="6">
    <location>
        <begin position="1"/>
        <end position="25"/>
    </location>
</feature>
<dbReference type="OMA" id="CEERTWW"/>
<evidence type="ECO:0000256" key="2">
    <source>
        <dbReference type="ARBA" id="ARBA00004613"/>
    </source>
</evidence>
<evidence type="ECO:0000256" key="6">
    <source>
        <dbReference type="SAM" id="SignalP"/>
    </source>
</evidence>
<dbReference type="PROSITE" id="PS00118">
    <property type="entry name" value="PA2_HIS"/>
    <property type="match status" value="1"/>
</dbReference>
<proteinExistence type="predicted"/>
<dbReference type="GO" id="GO:0016042">
    <property type="term" value="P:lipid catabolic process"/>
    <property type="evidence" value="ECO:0007669"/>
    <property type="project" value="UniProtKB-KW"/>
</dbReference>
<dbReference type="OrthoDB" id="6075074at2759"/>
<feature type="chain" id="PRO_5005487954" description="Phospholipase A2-like central domain-containing protein" evidence="6">
    <location>
        <begin position="26"/>
        <end position="163"/>
    </location>
</feature>
<dbReference type="Pfam" id="PF05826">
    <property type="entry name" value="Phospholip_A2_2"/>
    <property type="match status" value="1"/>
</dbReference>
<dbReference type="Gene3D" id="1.20.90.10">
    <property type="entry name" value="Phospholipase A2 domain"/>
    <property type="match status" value="1"/>
</dbReference>
<dbReference type="GO" id="GO:0005576">
    <property type="term" value="C:extracellular region"/>
    <property type="evidence" value="ECO:0007669"/>
    <property type="project" value="UniProtKB-SubCell"/>
</dbReference>
<evidence type="ECO:0000256" key="5">
    <source>
        <dbReference type="ARBA" id="ARBA00023098"/>
    </source>
</evidence>
<evidence type="ECO:0000256" key="4">
    <source>
        <dbReference type="ARBA" id="ARBA00022963"/>
    </source>
</evidence>
<accession>A0A0K2TM74</accession>
<evidence type="ECO:0000256" key="1">
    <source>
        <dbReference type="ARBA" id="ARBA00001913"/>
    </source>
</evidence>
<keyword evidence="4" id="KW-0442">Lipid degradation</keyword>